<dbReference type="SMART" id="SM00369">
    <property type="entry name" value="LRR_TYP"/>
    <property type="match status" value="5"/>
</dbReference>
<keyword evidence="2" id="KW-0677">Repeat</keyword>
<dbReference type="SUPFAM" id="SSF52058">
    <property type="entry name" value="L domain-like"/>
    <property type="match status" value="1"/>
</dbReference>
<keyword evidence="1" id="KW-0433">Leucine-rich repeat</keyword>
<gene>
    <name evidence="3" type="ORF">LARSCL_LOCUS7153</name>
</gene>
<proteinExistence type="predicted"/>
<evidence type="ECO:0000313" key="3">
    <source>
        <dbReference type="EMBL" id="CAL1273902.1"/>
    </source>
</evidence>
<dbReference type="Gene3D" id="3.80.10.10">
    <property type="entry name" value="Ribonuclease Inhibitor"/>
    <property type="match status" value="1"/>
</dbReference>
<comment type="caution">
    <text evidence="3">The sequence shown here is derived from an EMBL/GenBank/DDBJ whole genome shotgun (WGS) entry which is preliminary data.</text>
</comment>
<evidence type="ECO:0000256" key="2">
    <source>
        <dbReference type="ARBA" id="ARBA00022737"/>
    </source>
</evidence>
<dbReference type="AlphaFoldDB" id="A0AAV1ZQ41"/>
<dbReference type="InterPro" id="IPR001611">
    <property type="entry name" value="Leu-rich_rpt"/>
</dbReference>
<evidence type="ECO:0000313" key="4">
    <source>
        <dbReference type="Proteomes" id="UP001497382"/>
    </source>
</evidence>
<dbReference type="PANTHER" id="PTHR24366:SF96">
    <property type="entry name" value="LEUCINE RICH REPEAT CONTAINING 53"/>
    <property type="match status" value="1"/>
</dbReference>
<dbReference type="PANTHER" id="PTHR24366">
    <property type="entry name" value="IG(IMMUNOGLOBULIN) AND LRR(LEUCINE RICH REPEAT) DOMAINS"/>
    <property type="match status" value="1"/>
</dbReference>
<dbReference type="Pfam" id="PF13855">
    <property type="entry name" value="LRR_8"/>
    <property type="match status" value="2"/>
</dbReference>
<dbReference type="PRINTS" id="PR00019">
    <property type="entry name" value="LEURICHRPT"/>
</dbReference>
<sequence>MFKEYIPKKTSVFSHRLLTMCRITLITLFACGWASLATTEYACKMSNIDFCTCKEYDVRFSNETWDTSPDANPLEAVAPTTIPRTRDPYKQIIINCNLVNCTNYYSSSLEKLASSLYRKWVDKLFIERVPLEKEMVVARFPNLWLKDVRIKQFEVGHSKLAGDFIWKGNPFAGQNHTLIWFAAINCSLAGSLTYDTLGTANTRGLDELPRLQSLDLSQNQLVSIETSAFGHTHPRLKTIVLSKNIIEQVSPGAFSNLTRLQHIDLSHNVMDSISREIFSEEPKALRRINLSWNRLQILRKDIFSNMPALRVLDVSNNFLFSMPEEPWNSIWWQLQMIDVSNNFVECDCELLWLVSNSTMTEEVIPKMKIKGRCFRSLPSLLVRHYDLAGLTKDKLDCNLDDDNGRDTEYDFYFLG</sequence>
<dbReference type="PROSITE" id="PS51450">
    <property type="entry name" value="LRR"/>
    <property type="match status" value="1"/>
</dbReference>
<dbReference type="Proteomes" id="UP001497382">
    <property type="component" value="Unassembled WGS sequence"/>
</dbReference>
<dbReference type="InterPro" id="IPR003591">
    <property type="entry name" value="Leu-rich_rpt_typical-subtyp"/>
</dbReference>
<dbReference type="InterPro" id="IPR032675">
    <property type="entry name" value="LRR_dom_sf"/>
</dbReference>
<name>A0AAV1ZQ41_9ARAC</name>
<organism evidence="3 4">
    <name type="scientific">Larinioides sclopetarius</name>
    <dbReference type="NCBI Taxonomy" id="280406"/>
    <lineage>
        <taxon>Eukaryota</taxon>
        <taxon>Metazoa</taxon>
        <taxon>Ecdysozoa</taxon>
        <taxon>Arthropoda</taxon>
        <taxon>Chelicerata</taxon>
        <taxon>Arachnida</taxon>
        <taxon>Araneae</taxon>
        <taxon>Araneomorphae</taxon>
        <taxon>Entelegynae</taxon>
        <taxon>Araneoidea</taxon>
        <taxon>Araneidae</taxon>
        <taxon>Larinioides</taxon>
    </lineage>
</organism>
<accession>A0AAV1ZQ41</accession>
<evidence type="ECO:0000256" key="1">
    <source>
        <dbReference type="ARBA" id="ARBA00022614"/>
    </source>
</evidence>
<protein>
    <submittedName>
        <fullName evidence="3">Uncharacterized protein</fullName>
    </submittedName>
</protein>
<reference evidence="3 4" key="1">
    <citation type="submission" date="2024-04" db="EMBL/GenBank/DDBJ databases">
        <authorList>
            <person name="Rising A."/>
            <person name="Reimegard J."/>
            <person name="Sonavane S."/>
            <person name="Akerstrom W."/>
            <person name="Nylinder S."/>
            <person name="Hedman E."/>
            <person name="Kallberg Y."/>
        </authorList>
    </citation>
    <scope>NUCLEOTIDE SEQUENCE [LARGE SCALE GENOMIC DNA]</scope>
</reference>
<dbReference type="EMBL" id="CAXIEN010000071">
    <property type="protein sequence ID" value="CAL1273902.1"/>
    <property type="molecule type" value="Genomic_DNA"/>
</dbReference>
<keyword evidence="4" id="KW-1185">Reference proteome</keyword>